<dbReference type="PANTHER" id="PTHR24320">
    <property type="entry name" value="RETINOL DEHYDROGENASE"/>
    <property type="match status" value="1"/>
</dbReference>
<dbReference type="SUPFAM" id="SSF51735">
    <property type="entry name" value="NAD(P)-binding Rossmann-fold domains"/>
    <property type="match status" value="1"/>
</dbReference>
<name>A0ABN1BY20_SACER</name>
<comment type="caution">
    <text evidence="3">The sequence shown here is derived from an EMBL/GenBank/DDBJ whole genome shotgun (WGS) entry which is preliminary data.</text>
</comment>
<evidence type="ECO:0000313" key="4">
    <source>
        <dbReference type="Proteomes" id="UP001500729"/>
    </source>
</evidence>
<dbReference type="EMBL" id="BAAAGS010000002">
    <property type="protein sequence ID" value="GAA0507964.1"/>
    <property type="molecule type" value="Genomic_DNA"/>
</dbReference>
<dbReference type="Proteomes" id="UP001500729">
    <property type="component" value="Unassembled WGS sequence"/>
</dbReference>
<dbReference type="PANTHER" id="PTHR24320:SF227">
    <property type="entry name" value="RETINOL DEHYDROGENASE 11"/>
    <property type="match status" value="1"/>
</dbReference>
<proteinExistence type="inferred from homology"/>
<dbReference type="InterPro" id="IPR002347">
    <property type="entry name" value="SDR_fam"/>
</dbReference>
<comment type="similarity">
    <text evidence="1">Belongs to the short-chain dehydrogenases/reductases (SDR) family.</text>
</comment>
<gene>
    <name evidence="3" type="ORF">GCM10009533_03410</name>
</gene>
<dbReference type="InterPro" id="IPR036291">
    <property type="entry name" value="NAD(P)-bd_dom_sf"/>
</dbReference>
<evidence type="ECO:0000313" key="3">
    <source>
        <dbReference type="EMBL" id="GAA0507964.1"/>
    </source>
</evidence>
<organism evidence="3 4">
    <name type="scientific">Saccharopolyspora erythraea</name>
    <name type="common">Streptomyces erythraeus</name>
    <dbReference type="NCBI Taxonomy" id="1836"/>
    <lineage>
        <taxon>Bacteria</taxon>
        <taxon>Bacillati</taxon>
        <taxon>Actinomycetota</taxon>
        <taxon>Actinomycetes</taxon>
        <taxon>Pseudonocardiales</taxon>
        <taxon>Pseudonocardiaceae</taxon>
        <taxon>Saccharopolyspora</taxon>
    </lineage>
</organism>
<dbReference type="Gene3D" id="3.40.50.720">
    <property type="entry name" value="NAD(P)-binding Rossmann-like Domain"/>
    <property type="match status" value="1"/>
</dbReference>
<dbReference type="RefSeq" id="WP_009950166.1">
    <property type="nucleotide sequence ID" value="NZ_BAAAGS010000002.1"/>
</dbReference>
<reference evidence="3 4" key="1">
    <citation type="journal article" date="2019" name="Int. J. Syst. Evol. Microbiol.">
        <title>The Global Catalogue of Microorganisms (GCM) 10K type strain sequencing project: providing services to taxonomists for standard genome sequencing and annotation.</title>
        <authorList>
            <consortium name="The Broad Institute Genomics Platform"/>
            <consortium name="The Broad Institute Genome Sequencing Center for Infectious Disease"/>
            <person name="Wu L."/>
            <person name="Ma J."/>
        </authorList>
    </citation>
    <scope>NUCLEOTIDE SEQUENCE [LARGE SCALE GENOMIC DNA]</scope>
    <source>
        <strain evidence="3 4">JCM 10303</strain>
    </source>
</reference>
<sequence length="300" mass="32481">MTERVVITGASSGLGQAAAEEVAATGRHVVLACRDADRGAAAADEIRARVPDASLEVLELDLADLASVRAAAKALLAGPPLGALVCNAGVQVVGGIRRSRDGHELTFATNHLGHFLLTRLLLDHLAEAGRIVLVSSGTHYGPRRSMGFPAPHWENPSALADPELSVLDDSPRSGRIRYATSKLANIYTTYELNRRRNGRRITVNAFDPGLMPQTGLARDYPDRFRRLYGRIAPVLVRAVPGVRSVARSAADLSWLVTAGEPGVVSGLYFVGRRPRKTSDESYDRVRALELWEFSERLVSE</sequence>
<keyword evidence="2" id="KW-0560">Oxidoreductase</keyword>
<dbReference type="PRINTS" id="PR00081">
    <property type="entry name" value="GDHRDH"/>
</dbReference>
<keyword evidence="4" id="KW-1185">Reference proteome</keyword>
<accession>A0ABN1BY20</accession>
<evidence type="ECO:0000256" key="1">
    <source>
        <dbReference type="ARBA" id="ARBA00006484"/>
    </source>
</evidence>
<evidence type="ECO:0000256" key="2">
    <source>
        <dbReference type="ARBA" id="ARBA00023002"/>
    </source>
</evidence>
<protein>
    <submittedName>
        <fullName evidence="3">Protochlorophyllide reductase</fullName>
    </submittedName>
</protein>
<dbReference type="Pfam" id="PF00106">
    <property type="entry name" value="adh_short"/>
    <property type="match status" value="1"/>
</dbReference>